<dbReference type="PANTHER" id="PTHR38776:SF1">
    <property type="entry name" value="MLTA-INTERACTING PROTEIN-RELATED"/>
    <property type="match status" value="1"/>
</dbReference>
<dbReference type="RefSeq" id="WP_330199613.1">
    <property type="nucleotide sequence ID" value="NZ_JAZDRP010000007.1"/>
</dbReference>
<evidence type="ECO:0000256" key="4">
    <source>
        <dbReference type="ARBA" id="ARBA00023136"/>
    </source>
</evidence>
<keyword evidence="5" id="KW-0998">Cell outer membrane</keyword>
<dbReference type="InterPro" id="IPR010583">
    <property type="entry name" value="MipA"/>
</dbReference>
<evidence type="ECO:0000256" key="3">
    <source>
        <dbReference type="ARBA" id="ARBA00022729"/>
    </source>
</evidence>
<evidence type="ECO:0000256" key="6">
    <source>
        <dbReference type="SAM" id="SignalP"/>
    </source>
</evidence>
<dbReference type="Proteomes" id="UP001354971">
    <property type="component" value="Unassembled WGS sequence"/>
</dbReference>
<keyword evidence="4" id="KW-0472">Membrane</keyword>
<evidence type="ECO:0000256" key="1">
    <source>
        <dbReference type="ARBA" id="ARBA00004442"/>
    </source>
</evidence>
<evidence type="ECO:0000256" key="2">
    <source>
        <dbReference type="ARBA" id="ARBA00005722"/>
    </source>
</evidence>
<evidence type="ECO:0000256" key="5">
    <source>
        <dbReference type="ARBA" id="ARBA00023237"/>
    </source>
</evidence>
<comment type="subcellular location">
    <subcellularLocation>
        <location evidence="1">Cell outer membrane</location>
    </subcellularLocation>
</comment>
<dbReference type="EMBL" id="JAZDRP010000007">
    <property type="protein sequence ID" value="MEE2526949.1"/>
    <property type="molecule type" value="Genomic_DNA"/>
</dbReference>
<dbReference type="PANTHER" id="PTHR38776">
    <property type="entry name" value="MLTA-INTERACTING PROTEIN-RELATED"/>
    <property type="match status" value="1"/>
</dbReference>
<evidence type="ECO:0000313" key="7">
    <source>
        <dbReference type="EMBL" id="MEE2526949.1"/>
    </source>
</evidence>
<evidence type="ECO:0000313" key="8">
    <source>
        <dbReference type="Proteomes" id="UP001354971"/>
    </source>
</evidence>
<keyword evidence="3 6" id="KW-0732">Signal</keyword>
<comment type="caution">
    <text evidence="7">The sequence shown here is derived from an EMBL/GenBank/DDBJ whole genome shotgun (WGS) entry which is preliminary data.</text>
</comment>
<proteinExistence type="inferred from homology"/>
<accession>A0ABU7LUD4</accession>
<name>A0ABU7LUD4_9PROT</name>
<reference evidence="7 8" key="1">
    <citation type="submission" date="2024-01" db="EMBL/GenBank/DDBJ databases">
        <title>Hyphobacterium bacterium isolated from marine sediment.</title>
        <authorList>
            <person name="Zhao S."/>
        </authorList>
    </citation>
    <scope>NUCLEOTIDE SEQUENCE [LARGE SCALE GENOMIC DNA]</scope>
    <source>
        <strain evidence="8">HN65</strain>
    </source>
</reference>
<organism evidence="7 8">
    <name type="scientific">Hyphobacterium lacteum</name>
    <dbReference type="NCBI Taxonomy" id="3116575"/>
    <lineage>
        <taxon>Bacteria</taxon>
        <taxon>Pseudomonadati</taxon>
        <taxon>Pseudomonadota</taxon>
        <taxon>Alphaproteobacteria</taxon>
        <taxon>Maricaulales</taxon>
        <taxon>Maricaulaceae</taxon>
        <taxon>Hyphobacterium</taxon>
    </lineage>
</organism>
<gene>
    <name evidence="7" type="ORF">V0U79_11255</name>
</gene>
<keyword evidence="8" id="KW-1185">Reference proteome</keyword>
<dbReference type="Pfam" id="PF06629">
    <property type="entry name" value="MipA"/>
    <property type="match status" value="1"/>
</dbReference>
<sequence>MFRLFVMAACLMSAPAFAQDEGGAPNFVAVGIAALPESPGADSYRFIPFAAGRVRTGDVVLQVEGPGLSASFLNQGPVEAGAYVRYYGGRDDDTGDVIVDLLPEADSGIVAGGFVRYQVADGLLTPFDRLYVSGRLGMDVTGEYSGVFWSGSAAYATPLSRTTLLIANLSISGTPDDYADALFSVSNVGALASGLPVFTAQSGLQDIGLTFLLDQQVTDNWSVTGIFSASRLQGDYADSPIVTIRGDEMQYFAGLGIGRRF</sequence>
<feature type="signal peptide" evidence="6">
    <location>
        <begin position="1"/>
        <end position="18"/>
    </location>
</feature>
<comment type="similarity">
    <text evidence="2">Belongs to the MipA/OmpV family.</text>
</comment>
<feature type="chain" id="PRO_5045844956" evidence="6">
    <location>
        <begin position="19"/>
        <end position="261"/>
    </location>
</feature>
<protein>
    <submittedName>
        <fullName evidence="7">MipA/OmpV family protein</fullName>
    </submittedName>
</protein>